<evidence type="ECO:0000256" key="13">
    <source>
        <dbReference type="SAM" id="Phobius"/>
    </source>
</evidence>
<comment type="caution">
    <text evidence="16">The sequence shown here is derived from an EMBL/GenBank/DDBJ whole genome shotgun (WGS) entry which is preliminary data.</text>
</comment>
<dbReference type="GO" id="GO:0008982">
    <property type="term" value="F:protein-N(PI)-phosphohistidine-sugar phosphotransferase activity"/>
    <property type="evidence" value="ECO:0007669"/>
    <property type="project" value="InterPro"/>
</dbReference>
<feature type="transmembrane region" description="Helical" evidence="13">
    <location>
        <begin position="302"/>
        <end position="318"/>
    </location>
</feature>
<feature type="active site" description="Phosphocysteine intermediate; for EIIB activity" evidence="11">
    <location>
        <position position="435"/>
    </location>
</feature>
<feature type="transmembrane region" description="Helical" evidence="13">
    <location>
        <begin position="152"/>
        <end position="172"/>
    </location>
</feature>
<evidence type="ECO:0000259" key="15">
    <source>
        <dbReference type="PROSITE" id="PS51103"/>
    </source>
</evidence>
<dbReference type="InterPro" id="IPR001996">
    <property type="entry name" value="PTS_IIB_1"/>
</dbReference>
<feature type="compositionally biased region" description="Acidic residues" evidence="12">
    <location>
        <begin position="387"/>
        <end position="400"/>
    </location>
</feature>
<dbReference type="InterPro" id="IPR018113">
    <property type="entry name" value="PTrfase_EIIB_Cys"/>
</dbReference>
<gene>
    <name evidence="16" type="ORF">BK123_09470</name>
</gene>
<dbReference type="NCBIfam" id="TIGR00826">
    <property type="entry name" value="EIIB_glc"/>
    <property type="match status" value="1"/>
</dbReference>
<feature type="transmembrane region" description="Helical" evidence="13">
    <location>
        <begin position="178"/>
        <end position="197"/>
    </location>
</feature>
<protein>
    <submittedName>
        <fullName evidence="16">PTS sugar transporter</fullName>
    </submittedName>
</protein>
<evidence type="ECO:0000256" key="2">
    <source>
        <dbReference type="ARBA" id="ARBA00022448"/>
    </source>
</evidence>
<evidence type="ECO:0000256" key="6">
    <source>
        <dbReference type="ARBA" id="ARBA00022683"/>
    </source>
</evidence>
<evidence type="ECO:0000256" key="1">
    <source>
        <dbReference type="ARBA" id="ARBA00004651"/>
    </source>
</evidence>
<accession>A0A1R1B6X4</accession>
<evidence type="ECO:0000256" key="4">
    <source>
        <dbReference type="ARBA" id="ARBA00022597"/>
    </source>
</evidence>
<feature type="transmembrane region" description="Helical" evidence="13">
    <location>
        <begin position="69"/>
        <end position="94"/>
    </location>
</feature>
<dbReference type="OrthoDB" id="9764327at2"/>
<dbReference type="Gene3D" id="3.30.1360.60">
    <property type="entry name" value="Glucose permease domain IIB"/>
    <property type="match status" value="1"/>
</dbReference>
<keyword evidence="4 16" id="KW-0762">Sugar transport</keyword>
<dbReference type="GO" id="GO:0009401">
    <property type="term" value="P:phosphoenolpyruvate-dependent sugar phosphotransferase system"/>
    <property type="evidence" value="ECO:0007669"/>
    <property type="project" value="UniProtKB-KW"/>
</dbReference>
<dbReference type="InterPro" id="IPR050429">
    <property type="entry name" value="PTS_Glucose_EIICBA"/>
</dbReference>
<keyword evidence="9 13" id="KW-1133">Transmembrane helix</keyword>
<dbReference type="GO" id="GO:0019866">
    <property type="term" value="C:organelle inner membrane"/>
    <property type="evidence" value="ECO:0007669"/>
    <property type="project" value="InterPro"/>
</dbReference>
<proteinExistence type="predicted"/>
<feature type="domain" description="PTS EIIC type-1" evidence="15">
    <location>
        <begin position="1"/>
        <end position="388"/>
    </location>
</feature>
<evidence type="ECO:0000313" key="16">
    <source>
        <dbReference type="EMBL" id="OME95285.1"/>
    </source>
</evidence>
<feature type="transmembrane region" description="Helical" evidence="13">
    <location>
        <begin position="37"/>
        <end position="62"/>
    </location>
</feature>
<dbReference type="InterPro" id="IPR003352">
    <property type="entry name" value="PTS_EIIC"/>
</dbReference>
<keyword evidence="7 13" id="KW-0812">Transmembrane</keyword>
<dbReference type="NCBIfam" id="TIGR01998">
    <property type="entry name" value="PTS-II-BC-nag"/>
    <property type="match status" value="1"/>
</dbReference>
<dbReference type="GO" id="GO:0015572">
    <property type="term" value="F:N-acetylglucosamine transmembrane transporter activity"/>
    <property type="evidence" value="ECO:0007669"/>
    <property type="project" value="InterPro"/>
</dbReference>
<feature type="transmembrane region" description="Helical" evidence="13">
    <location>
        <begin position="114"/>
        <end position="132"/>
    </location>
</feature>
<feature type="transmembrane region" description="Helical" evidence="13">
    <location>
        <begin position="279"/>
        <end position="296"/>
    </location>
</feature>
<evidence type="ECO:0000256" key="3">
    <source>
        <dbReference type="ARBA" id="ARBA00022475"/>
    </source>
</evidence>
<feature type="domain" description="PTS EIIB type-1" evidence="14">
    <location>
        <begin position="413"/>
        <end position="491"/>
    </location>
</feature>
<dbReference type="GO" id="GO:0016301">
    <property type="term" value="F:kinase activity"/>
    <property type="evidence" value="ECO:0007669"/>
    <property type="project" value="UniProtKB-KW"/>
</dbReference>
<evidence type="ECO:0000313" key="17">
    <source>
        <dbReference type="Proteomes" id="UP000187074"/>
    </source>
</evidence>
<evidence type="ECO:0000256" key="10">
    <source>
        <dbReference type="ARBA" id="ARBA00023136"/>
    </source>
</evidence>
<organism evidence="16 17">
    <name type="scientific">Paenibacillus lautus</name>
    <name type="common">Bacillus lautus</name>
    <dbReference type="NCBI Taxonomy" id="1401"/>
    <lineage>
        <taxon>Bacteria</taxon>
        <taxon>Bacillati</taxon>
        <taxon>Bacillota</taxon>
        <taxon>Bacilli</taxon>
        <taxon>Bacillales</taxon>
        <taxon>Paenibacillaceae</taxon>
        <taxon>Paenibacillus</taxon>
    </lineage>
</organism>
<dbReference type="AlphaFoldDB" id="A0A1R1B6X4"/>
<keyword evidence="6" id="KW-0598">Phosphotransferase system</keyword>
<dbReference type="PROSITE" id="PS51103">
    <property type="entry name" value="PTS_EIIC_TYPE_1"/>
    <property type="match status" value="1"/>
</dbReference>
<evidence type="ECO:0000256" key="12">
    <source>
        <dbReference type="SAM" id="MobiDB-lite"/>
    </source>
</evidence>
<dbReference type="PROSITE" id="PS51098">
    <property type="entry name" value="PTS_EIIB_TYPE_1"/>
    <property type="match status" value="1"/>
</dbReference>
<keyword evidence="5" id="KW-0808">Transferase</keyword>
<dbReference type="CDD" id="cd00212">
    <property type="entry name" value="PTS_IIB_glc"/>
    <property type="match status" value="1"/>
</dbReference>
<dbReference type="GO" id="GO:0090563">
    <property type="term" value="F:protein-phosphocysteine-sugar phosphotransferase activity"/>
    <property type="evidence" value="ECO:0007669"/>
    <property type="project" value="TreeGrafter"/>
</dbReference>
<dbReference type="Pfam" id="PF02378">
    <property type="entry name" value="PTS_EIIC"/>
    <property type="match status" value="1"/>
</dbReference>
<evidence type="ECO:0000256" key="11">
    <source>
        <dbReference type="PROSITE-ProRule" id="PRU00421"/>
    </source>
</evidence>
<keyword evidence="3" id="KW-1003">Cell membrane</keyword>
<evidence type="ECO:0000259" key="14">
    <source>
        <dbReference type="PROSITE" id="PS51098"/>
    </source>
</evidence>
<dbReference type="PANTHER" id="PTHR30009">
    <property type="entry name" value="CYTOCHROME C-TYPE SYNTHESIS PROTEIN AND PTS TRANSMEMBRANE COMPONENT"/>
    <property type="match status" value="1"/>
</dbReference>
<keyword evidence="8" id="KW-0418">Kinase</keyword>
<keyword evidence="2" id="KW-0813">Transport</keyword>
<dbReference type="InterPro" id="IPR013013">
    <property type="entry name" value="PTS_EIIC_1"/>
</dbReference>
<dbReference type="Proteomes" id="UP000187074">
    <property type="component" value="Unassembled WGS sequence"/>
</dbReference>
<sequence length="491" mass="52727">MLAKLQKLGKSLMLPVATLPAAGILQGLGMIDYQKDIPLGALGAFLNQYVTPFMTSGALAILDNLPFIFAIGVAIGFAGDAVAALSALIGYMVLTRVLEQVPLQMPFIPDDVKLNMGVLGGLFVGMWSAYLYNKFHKIKMPDWLGFFAGKRFVPIITAASTMVLAVLIGMIWSPIQDGISVFGNWVVGLGGIGSFIFGTANRLLIPLGLHHVLNSIAWFQIGDYTNTAGEVVHGDLWRFFAGDPTAGMFMSGFFPIMMFAMPAAALAFMHTAKPSKRKLVGSIFIGSAVASFLTGITEPLEFAFMFIAPVLYVVHAILTGLSGLIMYFLDVHLGFSFSAGLIDYLVNLKLSTNAWLLLPVGLAFGVVYYLLFRILIVKLNLKTPGREEDDDVDTISEDADTAAPSPSSAASNESKAAKVLANIGGEDNIISVDACITRLRLVVKDEKAVKDSELKKLGASGVMRLGQGAVQVVFGPQAESIKDEIKDIMKK</sequence>
<dbReference type="PANTHER" id="PTHR30009:SF4">
    <property type="entry name" value="PTS SYSTEM N-ACETYLGLUCOSAMINE-SPECIFIC EIICBA COMPONENT"/>
    <property type="match status" value="1"/>
</dbReference>
<keyword evidence="10 13" id="KW-0472">Membrane</keyword>
<dbReference type="InterPro" id="IPR036878">
    <property type="entry name" value="Glu_permease_IIB"/>
</dbReference>
<name>A0A1R1B6X4_PAELA</name>
<dbReference type="GO" id="GO:0015764">
    <property type="term" value="P:N-acetylglucosamine transport"/>
    <property type="evidence" value="ECO:0007669"/>
    <property type="project" value="TreeGrafter"/>
</dbReference>
<dbReference type="FunFam" id="3.30.1360.60:FF:000001">
    <property type="entry name" value="PTS system glucose-specific IIBC component PtsG"/>
    <property type="match status" value="1"/>
</dbReference>
<dbReference type="STRING" id="1401.BK123_09470"/>
<dbReference type="GO" id="GO:0005886">
    <property type="term" value="C:plasma membrane"/>
    <property type="evidence" value="ECO:0007669"/>
    <property type="project" value="UniProtKB-SubCell"/>
</dbReference>
<feature type="transmembrane region" description="Helical" evidence="13">
    <location>
        <begin position="246"/>
        <end position="267"/>
    </location>
</feature>
<evidence type="ECO:0000256" key="9">
    <source>
        <dbReference type="ARBA" id="ARBA00022989"/>
    </source>
</evidence>
<evidence type="ECO:0000256" key="8">
    <source>
        <dbReference type="ARBA" id="ARBA00022777"/>
    </source>
</evidence>
<dbReference type="PROSITE" id="PS01035">
    <property type="entry name" value="PTS_EIIB_TYPE_1_CYS"/>
    <property type="match status" value="1"/>
</dbReference>
<feature type="compositionally biased region" description="Low complexity" evidence="12">
    <location>
        <begin position="401"/>
        <end position="413"/>
    </location>
</feature>
<dbReference type="InterPro" id="IPR010974">
    <property type="entry name" value="PTS_IIBC_nag"/>
</dbReference>
<feature type="transmembrane region" description="Helical" evidence="13">
    <location>
        <begin position="354"/>
        <end position="376"/>
    </location>
</feature>
<comment type="subcellular location">
    <subcellularLocation>
        <location evidence="1">Cell membrane</location>
        <topology evidence="1">Multi-pass membrane protein</topology>
    </subcellularLocation>
</comment>
<dbReference type="SUPFAM" id="SSF55604">
    <property type="entry name" value="Glucose permease domain IIB"/>
    <property type="match status" value="1"/>
</dbReference>
<dbReference type="EMBL" id="MRTF01000002">
    <property type="protein sequence ID" value="OME95285.1"/>
    <property type="molecule type" value="Genomic_DNA"/>
</dbReference>
<reference evidence="16 17" key="1">
    <citation type="submission" date="2016-11" db="EMBL/GenBank/DDBJ databases">
        <title>Paenibacillus species isolates.</title>
        <authorList>
            <person name="Beno S.M."/>
        </authorList>
    </citation>
    <scope>NUCLEOTIDE SEQUENCE [LARGE SCALE GENOMIC DNA]</scope>
    <source>
        <strain evidence="16 17">FSL F4-0100</strain>
    </source>
</reference>
<dbReference type="Pfam" id="PF00367">
    <property type="entry name" value="PTS_EIIB"/>
    <property type="match status" value="1"/>
</dbReference>
<evidence type="ECO:0000256" key="5">
    <source>
        <dbReference type="ARBA" id="ARBA00022679"/>
    </source>
</evidence>
<feature type="region of interest" description="Disordered" evidence="12">
    <location>
        <begin position="385"/>
        <end position="413"/>
    </location>
</feature>
<dbReference type="RefSeq" id="WP_076322096.1">
    <property type="nucleotide sequence ID" value="NZ_MRTF01000002.1"/>
</dbReference>
<evidence type="ECO:0000256" key="7">
    <source>
        <dbReference type="ARBA" id="ARBA00022692"/>
    </source>
</evidence>